<evidence type="ECO:0000313" key="3">
    <source>
        <dbReference type="Proteomes" id="UP000239366"/>
    </source>
</evidence>
<protein>
    <submittedName>
        <fullName evidence="2">HupE / UreJ protein</fullName>
    </submittedName>
</protein>
<comment type="caution">
    <text evidence="2">The sequence shown here is derived from an EMBL/GenBank/DDBJ whole genome shotgun (WGS) entry which is preliminary data.</text>
</comment>
<dbReference type="OrthoDB" id="9808870at2"/>
<reference evidence="3" key="1">
    <citation type="submission" date="2016-11" db="EMBL/GenBank/DDBJ databases">
        <title>Trade-off between light-utilization and light-protection in marine flavobacteria.</title>
        <authorList>
            <person name="Kumagai Y."/>
            <person name="Yoshizawa S."/>
            <person name="Kogure K."/>
        </authorList>
    </citation>
    <scope>NUCLEOTIDE SEQUENCE [LARGE SCALE GENOMIC DNA]</scope>
    <source>
        <strain evidence="3">SG-18</strain>
    </source>
</reference>
<feature type="transmembrane region" description="Helical" evidence="1">
    <location>
        <begin position="173"/>
        <end position="196"/>
    </location>
</feature>
<dbReference type="AlphaFoldDB" id="A0A2S7T898"/>
<sequence>MGKFGFYTELGLDHVLDSSAYDHILFLAALAVPFVFKQWKQVIVLASIFTITHCLSLALSAFDVMRPDPAWIEALIPATIVATALGNIALVITDDLGRAGIIHSIATGVFGLVHGFGFSNYFNMLMAGEEEKVLPLLGFATGIELSQVFVILLMLGLTTLLQRFTPLKQNTVILVLSGVVIVITLPLLVSAVWPLIKELFQ</sequence>
<dbReference type="InterPro" id="IPR032809">
    <property type="entry name" value="Put_HupE_UreJ"/>
</dbReference>
<keyword evidence="3" id="KW-1185">Reference proteome</keyword>
<proteinExistence type="predicted"/>
<feature type="transmembrane region" description="Helical" evidence="1">
    <location>
        <begin position="74"/>
        <end position="93"/>
    </location>
</feature>
<dbReference type="Proteomes" id="UP000239366">
    <property type="component" value="Unassembled WGS sequence"/>
</dbReference>
<feature type="transmembrane region" description="Helical" evidence="1">
    <location>
        <begin position="20"/>
        <end position="36"/>
    </location>
</feature>
<dbReference type="EMBL" id="MQVX01000001">
    <property type="protein sequence ID" value="PQJ16149.1"/>
    <property type="molecule type" value="Genomic_DNA"/>
</dbReference>
<feature type="transmembrane region" description="Helical" evidence="1">
    <location>
        <begin position="134"/>
        <end position="161"/>
    </location>
</feature>
<keyword evidence="1" id="KW-0812">Transmembrane</keyword>
<evidence type="ECO:0000256" key="1">
    <source>
        <dbReference type="SAM" id="Phobius"/>
    </source>
</evidence>
<feature type="transmembrane region" description="Helical" evidence="1">
    <location>
        <begin position="100"/>
        <end position="122"/>
    </location>
</feature>
<dbReference type="Pfam" id="PF13795">
    <property type="entry name" value="HupE_UreJ_2"/>
    <property type="match status" value="1"/>
</dbReference>
<keyword evidence="1" id="KW-0472">Membrane</keyword>
<gene>
    <name evidence="2" type="ORF">BST99_10795</name>
</gene>
<organism evidence="2 3">
    <name type="scientific">Aureicoccus marinus</name>
    <dbReference type="NCBI Taxonomy" id="754435"/>
    <lineage>
        <taxon>Bacteria</taxon>
        <taxon>Pseudomonadati</taxon>
        <taxon>Bacteroidota</taxon>
        <taxon>Flavobacteriia</taxon>
        <taxon>Flavobacteriales</taxon>
        <taxon>Flavobacteriaceae</taxon>
        <taxon>Aureicoccus</taxon>
    </lineage>
</organism>
<keyword evidence="1" id="KW-1133">Transmembrane helix</keyword>
<name>A0A2S7T898_9FLAO</name>
<dbReference type="RefSeq" id="WP_105001823.1">
    <property type="nucleotide sequence ID" value="NZ_MQVX01000001.1"/>
</dbReference>
<accession>A0A2S7T898</accession>
<feature type="transmembrane region" description="Helical" evidence="1">
    <location>
        <begin position="43"/>
        <end position="62"/>
    </location>
</feature>
<evidence type="ECO:0000313" key="2">
    <source>
        <dbReference type="EMBL" id="PQJ16149.1"/>
    </source>
</evidence>